<protein>
    <submittedName>
        <fullName evidence="2">Uncharacterized protein</fullName>
    </submittedName>
</protein>
<keyword evidence="1" id="KW-0812">Transmembrane</keyword>
<accession>A0A6I1GFD1</accession>
<feature type="transmembrane region" description="Helical" evidence="1">
    <location>
        <begin position="229"/>
        <end position="250"/>
    </location>
</feature>
<feature type="transmembrane region" description="Helical" evidence="1">
    <location>
        <begin position="67"/>
        <end position="87"/>
    </location>
</feature>
<gene>
    <name evidence="2" type="ORF">F7D09_1143</name>
</gene>
<dbReference type="AlphaFoldDB" id="A0A6I1GFD1"/>
<evidence type="ECO:0000313" key="2">
    <source>
        <dbReference type="EMBL" id="KAB7790334.1"/>
    </source>
</evidence>
<evidence type="ECO:0000313" key="3">
    <source>
        <dbReference type="Proteomes" id="UP000441772"/>
    </source>
</evidence>
<keyword evidence="3" id="KW-1185">Reference proteome</keyword>
<keyword evidence="1" id="KW-0472">Membrane</keyword>
<proteinExistence type="predicted"/>
<keyword evidence="1" id="KW-1133">Transmembrane helix</keyword>
<dbReference type="Proteomes" id="UP000441772">
    <property type="component" value="Unassembled WGS sequence"/>
</dbReference>
<evidence type="ECO:0000256" key="1">
    <source>
        <dbReference type="SAM" id="Phobius"/>
    </source>
</evidence>
<feature type="transmembrane region" description="Helical" evidence="1">
    <location>
        <begin position="133"/>
        <end position="153"/>
    </location>
</feature>
<feature type="transmembrane region" description="Helical" evidence="1">
    <location>
        <begin position="165"/>
        <end position="184"/>
    </location>
</feature>
<dbReference type="EMBL" id="WBVT01000015">
    <property type="protein sequence ID" value="KAB7790334.1"/>
    <property type="molecule type" value="Genomic_DNA"/>
</dbReference>
<comment type="caution">
    <text evidence="2">The sequence shown here is derived from an EMBL/GenBank/DDBJ whole genome shotgun (WGS) entry which is preliminary data.</text>
</comment>
<reference evidence="2 3" key="1">
    <citation type="submission" date="2019-09" db="EMBL/GenBank/DDBJ databases">
        <title>Characterization of the phylogenetic diversity of two novel species belonging to the genus Bifidobacterium: Bifidobacterium cebidarum sp. nov. and Bifidobacterium leontopitheci sp. nov.</title>
        <authorList>
            <person name="Lugli G.A."/>
            <person name="Duranti S."/>
            <person name="Milani C."/>
            <person name="Turroni F."/>
            <person name="Ventura M."/>
        </authorList>
    </citation>
    <scope>NUCLEOTIDE SEQUENCE [LARGE SCALE GENOMIC DNA]</scope>
    <source>
        <strain evidence="2 3">LMG 31471</strain>
    </source>
</reference>
<feature type="transmembrane region" description="Helical" evidence="1">
    <location>
        <begin position="93"/>
        <end position="113"/>
    </location>
</feature>
<feature type="transmembrane region" description="Helical" evidence="1">
    <location>
        <begin position="205"/>
        <end position="223"/>
    </location>
</feature>
<sequence length="402" mass="45971">MTSAEQTDVFLRDLNQSAPVTLVYDELNRLNIRGHQVQRVNQKIWIKKCRHKQSSNKRNYRITVRHVIVDFVFVVSLFGLLLSLALMQPPCSYILFVLSLIGYSATLISLSCAPHDSFEYLLLERISAFIARWSPATFATLLYVIVIVLLYTIHQVTASNKNATLGLIILWLLSQILLLVAQWFTYDAWLIPPVIPFSKYVKPKTTFSSILFITSITIGTYIASRDDALSKEIAFIAGIVLAQVFANLYSNHDKSTDMIRNLIQTIDDGISYLTNSDSSISAMMCFVRLDNILGTDVMERKVARNIFAPPLLQLCLLDYIGKLMFNDNPTYSVSRNEATYQFFSEYKSTLIISAKGKTQQKQLRDAEKMIKQKIERKDISLLKKELLNYLFSLRAHLQLEQH</sequence>
<dbReference type="RefSeq" id="WP_152234492.1">
    <property type="nucleotide sequence ID" value="NZ_JBHSKZ010000063.1"/>
</dbReference>
<organism evidence="2 3">
    <name type="scientific">Bifidobacterium leontopitheci</name>
    <dbReference type="NCBI Taxonomy" id="2650774"/>
    <lineage>
        <taxon>Bacteria</taxon>
        <taxon>Bacillati</taxon>
        <taxon>Actinomycetota</taxon>
        <taxon>Actinomycetes</taxon>
        <taxon>Bifidobacteriales</taxon>
        <taxon>Bifidobacteriaceae</taxon>
        <taxon>Bifidobacterium</taxon>
    </lineage>
</organism>
<name>A0A6I1GFD1_9BIFI</name>